<keyword evidence="3" id="KW-1185">Reference proteome</keyword>
<organism evidence="2 3">
    <name type="scientific">Acidihalobacter yilgarnensis</name>
    <dbReference type="NCBI Taxonomy" id="2819280"/>
    <lineage>
        <taxon>Bacteria</taxon>
        <taxon>Pseudomonadati</taxon>
        <taxon>Pseudomonadota</taxon>
        <taxon>Gammaproteobacteria</taxon>
        <taxon>Chromatiales</taxon>
        <taxon>Ectothiorhodospiraceae</taxon>
        <taxon>Acidihalobacter</taxon>
    </lineage>
</organism>
<dbReference type="KEGG" id="aprs:BI364_10940"/>
<keyword evidence="1" id="KW-0472">Membrane</keyword>
<feature type="transmembrane region" description="Helical" evidence="1">
    <location>
        <begin position="52"/>
        <end position="75"/>
    </location>
</feature>
<keyword evidence="1" id="KW-0812">Transmembrane</keyword>
<proteinExistence type="predicted"/>
<evidence type="ECO:0008006" key="4">
    <source>
        <dbReference type="Google" id="ProtNLM"/>
    </source>
</evidence>
<dbReference type="AlphaFoldDB" id="A0A1D8IPN4"/>
<evidence type="ECO:0000313" key="2">
    <source>
        <dbReference type="EMBL" id="AOU98406.1"/>
    </source>
</evidence>
<gene>
    <name evidence="2" type="ORF">BI364_10940</name>
</gene>
<dbReference type="RefSeq" id="WP_070078767.1">
    <property type="nucleotide sequence ID" value="NZ_CP017415.1"/>
</dbReference>
<feature type="transmembrane region" description="Helical" evidence="1">
    <location>
        <begin position="126"/>
        <end position="146"/>
    </location>
</feature>
<evidence type="ECO:0000256" key="1">
    <source>
        <dbReference type="SAM" id="Phobius"/>
    </source>
</evidence>
<sequence length="229" mass="25823">MRVDDTIGGNTGIRIFTAIKVIALSGALVTWLALAAQLSLTTSFAHAQHRNFLYAVFLYSGYFTILTNTLCALIFTAQITPCRWAIFNCFFQTPRISTTAAISIAIVGAIYFALLRNEWHPTGWQLIVDIALHYVTPILFLVFWWLGTPAHALSWRDVGWLLAYPMLYMTYIFLRGTLTQNYPYPFIDMDKIGAVSALLNAAMILFLYLALAFLLISLNRSFNLSNTRS</sequence>
<feature type="transmembrane region" description="Helical" evidence="1">
    <location>
        <begin position="96"/>
        <end position="114"/>
    </location>
</feature>
<evidence type="ECO:0000313" key="3">
    <source>
        <dbReference type="Proteomes" id="UP000095401"/>
    </source>
</evidence>
<name>A0A1D8IPN4_9GAMM</name>
<protein>
    <recommendedName>
        <fullName evidence="4">Integral membrane protein</fullName>
    </recommendedName>
</protein>
<feature type="transmembrane region" description="Helical" evidence="1">
    <location>
        <begin position="194"/>
        <end position="218"/>
    </location>
</feature>
<accession>A0A1D8IPN4</accession>
<reference evidence="3" key="1">
    <citation type="submission" date="2016-09" db="EMBL/GenBank/DDBJ databases">
        <title>Acidihalobacter prosperus F5.</title>
        <authorList>
            <person name="Khaleque H.N."/>
            <person name="Ramsay J.P."/>
            <person name="Kaksonen A.H."/>
            <person name="Boxall N.J."/>
            <person name="Watkin E.L.J."/>
        </authorList>
    </citation>
    <scope>NUCLEOTIDE SEQUENCE [LARGE SCALE GENOMIC DNA]</scope>
    <source>
        <strain evidence="3">F5</strain>
    </source>
</reference>
<dbReference type="EMBL" id="CP017415">
    <property type="protein sequence ID" value="AOU98406.1"/>
    <property type="molecule type" value="Genomic_DNA"/>
</dbReference>
<dbReference type="InterPro" id="IPR049713">
    <property type="entry name" value="Pr6Pr-like"/>
</dbReference>
<keyword evidence="1" id="KW-1133">Transmembrane helix</keyword>
<dbReference type="NCBIfam" id="NF038065">
    <property type="entry name" value="Pr6Pr"/>
    <property type="match status" value="1"/>
</dbReference>
<feature type="transmembrane region" description="Helical" evidence="1">
    <location>
        <begin position="158"/>
        <end position="174"/>
    </location>
</feature>
<dbReference type="Proteomes" id="UP000095401">
    <property type="component" value="Chromosome"/>
</dbReference>
<feature type="transmembrane region" description="Helical" evidence="1">
    <location>
        <begin position="21"/>
        <end position="40"/>
    </location>
</feature>